<organism evidence="2">
    <name type="scientific">marine sediment metagenome</name>
    <dbReference type="NCBI Taxonomy" id="412755"/>
    <lineage>
        <taxon>unclassified sequences</taxon>
        <taxon>metagenomes</taxon>
        <taxon>ecological metagenomes</taxon>
    </lineage>
</organism>
<comment type="caution">
    <text evidence="2">The sequence shown here is derived from an EMBL/GenBank/DDBJ whole genome shotgun (WGS) entry which is preliminary data.</text>
</comment>
<feature type="compositionally biased region" description="Low complexity" evidence="1">
    <location>
        <begin position="26"/>
        <end position="42"/>
    </location>
</feature>
<sequence>MPKIYELPASSTPENRSLVIEHAPRFRQPQQQQSQGSADPRQMMAGQMDQELNSVTQWFDSQVSVLDQGQLEPDKYKSEYMKLQRQAASQRVAIQAKHQAAAQQIKNMQALVEDGMLAPEQMQATMLVMAGVDRAHVKAMFAQQKQASPRVQLNNATALMKKEIAFRSNFEDHRKDIFGKGLFYIDPATGRKRKASEAERDEYNNSASRLGQLAERRAELFNILTPLEKMAESGAQAVDRYGMGREPLSTAGFGGFGSMGVAPPRRKQPTREELIKQRTKKAYEQGRKLGYWN</sequence>
<dbReference type="EMBL" id="LAZR01002243">
    <property type="protein sequence ID" value="KKN32566.1"/>
    <property type="molecule type" value="Genomic_DNA"/>
</dbReference>
<feature type="compositionally biased region" description="Basic and acidic residues" evidence="1">
    <location>
        <begin position="269"/>
        <end position="287"/>
    </location>
</feature>
<evidence type="ECO:0000313" key="2">
    <source>
        <dbReference type="EMBL" id="KKN32566.1"/>
    </source>
</evidence>
<feature type="region of interest" description="Disordered" evidence="1">
    <location>
        <begin position="254"/>
        <end position="293"/>
    </location>
</feature>
<gene>
    <name evidence="2" type="ORF">LCGC14_0812460</name>
</gene>
<evidence type="ECO:0000256" key="1">
    <source>
        <dbReference type="SAM" id="MobiDB-lite"/>
    </source>
</evidence>
<reference evidence="2" key="1">
    <citation type="journal article" date="2015" name="Nature">
        <title>Complex archaea that bridge the gap between prokaryotes and eukaryotes.</title>
        <authorList>
            <person name="Spang A."/>
            <person name="Saw J.H."/>
            <person name="Jorgensen S.L."/>
            <person name="Zaremba-Niedzwiedzka K."/>
            <person name="Martijn J."/>
            <person name="Lind A.E."/>
            <person name="van Eijk R."/>
            <person name="Schleper C."/>
            <person name="Guy L."/>
            <person name="Ettema T.J."/>
        </authorList>
    </citation>
    <scope>NUCLEOTIDE SEQUENCE</scope>
</reference>
<feature type="region of interest" description="Disordered" evidence="1">
    <location>
        <begin position="1"/>
        <end position="43"/>
    </location>
</feature>
<name>A0A0F9S675_9ZZZZ</name>
<accession>A0A0F9S675</accession>
<protein>
    <submittedName>
        <fullName evidence="2">Uncharacterized protein</fullName>
    </submittedName>
</protein>
<dbReference type="AlphaFoldDB" id="A0A0F9S675"/>
<proteinExistence type="predicted"/>